<reference evidence="1" key="1">
    <citation type="journal article" date="2020" name="Nature">
        <title>Giant virus diversity and host interactions through global metagenomics.</title>
        <authorList>
            <person name="Schulz F."/>
            <person name="Roux S."/>
            <person name="Paez-Espino D."/>
            <person name="Jungbluth S."/>
            <person name="Walsh D.A."/>
            <person name="Denef V.J."/>
            <person name="McMahon K.D."/>
            <person name="Konstantinidis K.T."/>
            <person name="Eloe-Fadrosh E.A."/>
            <person name="Kyrpides N.C."/>
            <person name="Woyke T."/>
        </authorList>
    </citation>
    <scope>NUCLEOTIDE SEQUENCE</scope>
    <source>
        <strain evidence="1">GVMAG-M-3300027804-48</strain>
    </source>
</reference>
<protein>
    <submittedName>
        <fullName evidence="1">Uncharacterized protein</fullName>
    </submittedName>
</protein>
<dbReference type="AlphaFoldDB" id="A0A6C0LJ85"/>
<sequence>MTTTTTMFSEANFVSEVINEYHRRCENGIYDDIIDIIEALIVTYPDYPQYFRVHYPNINNTDNMKSHLYYKISDILDDDYESGADTDDENEND</sequence>
<name>A0A6C0LJ85_9ZZZZ</name>
<proteinExistence type="predicted"/>
<evidence type="ECO:0000313" key="1">
    <source>
        <dbReference type="EMBL" id="QHU29731.1"/>
    </source>
</evidence>
<dbReference type="EMBL" id="MN740494">
    <property type="protein sequence ID" value="QHU29731.1"/>
    <property type="molecule type" value="Genomic_DNA"/>
</dbReference>
<organism evidence="1">
    <name type="scientific">viral metagenome</name>
    <dbReference type="NCBI Taxonomy" id="1070528"/>
    <lineage>
        <taxon>unclassified sequences</taxon>
        <taxon>metagenomes</taxon>
        <taxon>organismal metagenomes</taxon>
    </lineage>
</organism>
<accession>A0A6C0LJ85</accession>